<evidence type="ECO:0000256" key="6">
    <source>
        <dbReference type="ARBA" id="ARBA00022989"/>
    </source>
</evidence>
<keyword evidence="5" id="KW-0029">Amino-acid transport</keyword>
<dbReference type="PANTHER" id="PTHR30614">
    <property type="entry name" value="MEMBRANE COMPONENT OF AMINO ACID ABC TRANSPORTER"/>
    <property type="match status" value="1"/>
</dbReference>
<dbReference type="InterPro" id="IPR010065">
    <property type="entry name" value="AA_ABC_transptr_permease_3TM"/>
</dbReference>
<dbReference type="CDD" id="cd06261">
    <property type="entry name" value="TM_PBP2"/>
    <property type="match status" value="1"/>
</dbReference>
<feature type="transmembrane region" description="Helical" evidence="8">
    <location>
        <begin position="211"/>
        <end position="235"/>
    </location>
</feature>
<dbReference type="PROSITE" id="PS50928">
    <property type="entry name" value="ABC_TM1"/>
    <property type="match status" value="1"/>
</dbReference>
<gene>
    <name evidence="10" type="ordered locus">Ksed_11350</name>
</gene>
<dbReference type="STRING" id="478801.Ksed_11350"/>
<dbReference type="Proteomes" id="UP000006666">
    <property type="component" value="Chromosome"/>
</dbReference>
<dbReference type="AlphaFoldDB" id="C7NH05"/>
<evidence type="ECO:0000256" key="7">
    <source>
        <dbReference type="ARBA" id="ARBA00023136"/>
    </source>
</evidence>
<evidence type="ECO:0000256" key="1">
    <source>
        <dbReference type="ARBA" id="ARBA00004651"/>
    </source>
</evidence>
<evidence type="ECO:0000256" key="2">
    <source>
        <dbReference type="ARBA" id="ARBA00022448"/>
    </source>
</evidence>
<keyword evidence="6 8" id="KW-1133">Transmembrane helix</keyword>
<comment type="subcellular location">
    <subcellularLocation>
        <location evidence="1 8">Cell membrane</location>
        <topology evidence="1 8">Multi-pass membrane protein</topology>
    </subcellularLocation>
</comment>
<feature type="transmembrane region" description="Helical" evidence="8">
    <location>
        <begin position="38"/>
        <end position="59"/>
    </location>
</feature>
<dbReference type="KEGG" id="kse:Ksed_11350"/>
<evidence type="ECO:0000256" key="8">
    <source>
        <dbReference type="RuleBase" id="RU363032"/>
    </source>
</evidence>
<comment type="similarity">
    <text evidence="8">Belongs to the binding-protein-dependent transport system permease family.</text>
</comment>
<keyword evidence="4 8" id="KW-0812">Transmembrane</keyword>
<dbReference type="InterPro" id="IPR043429">
    <property type="entry name" value="ArtM/GltK/GlnP/TcyL/YhdX-like"/>
</dbReference>
<dbReference type="Pfam" id="PF00528">
    <property type="entry name" value="BPD_transp_1"/>
    <property type="match status" value="1"/>
</dbReference>
<dbReference type="GO" id="GO:0022857">
    <property type="term" value="F:transmembrane transporter activity"/>
    <property type="evidence" value="ECO:0007669"/>
    <property type="project" value="InterPro"/>
</dbReference>
<keyword evidence="2 8" id="KW-0813">Transport</keyword>
<dbReference type="HOGENOM" id="CLU_019602_1_1_11"/>
<dbReference type="SUPFAM" id="SSF161098">
    <property type="entry name" value="MetI-like"/>
    <property type="match status" value="1"/>
</dbReference>
<dbReference type="eggNOG" id="COG0765">
    <property type="taxonomic scope" value="Bacteria"/>
</dbReference>
<feature type="transmembrane region" description="Helical" evidence="8">
    <location>
        <begin position="106"/>
        <end position="123"/>
    </location>
</feature>
<evidence type="ECO:0000256" key="5">
    <source>
        <dbReference type="ARBA" id="ARBA00022970"/>
    </source>
</evidence>
<evidence type="ECO:0000313" key="10">
    <source>
        <dbReference type="EMBL" id="ACV06175.1"/>
    </source>
</evidence>
<dbReference type="GO" id="GO:0006865">
    <property type="term" value="P:amino acid transport"/>
    <property type="evidence" value="ECO:0007669"/>
    <property type="project" value="UniProtKB-KW"/>
</dbReference>
<name>C7NH05_KYTSD</name>
<sequence>MVLLLFTMKWDAIAANFFLTEGFTGTWETMVLTAAKNTILYTLVAFTGGFVLAVVLVLMKLAPVAPFRWFATAYIELFRGLPALLVILFMGFGIPIATGWTPPGGTVGAGLVGLMLVAGAYMAETLRAGIQAVPSGQVEAARSLGMTPAQTMASVTFPQALRIVVPPLTNELVILIKDTSLLFVLGFMTHQKELTTAARDFMNAGPSAGTSTSLVFAALLYLAITLPLTQVVAWLERRQNRRSTR</sequence>
<keyword evidence="7 8" id="KW-0472">Membrane</keyword>
<proteinExistence type="inferred from homology"/>
<dbReference type="Gene3D" id="1.10.3720.10">
    <property type="entry name" value="MetI-like"/>
    <property type="match status" value="1"/>
</dbReference>
<evidence type="ECO:0000256" key="4">
    <source>
        <dbReference type="ARBA" id="ARBA00022692"/>
    </source>
</evidence>
<dbReference type="GO" id="GO:0043190">
    <property type="term" value="C:ATP-binding cassette (ABC) transporter complex"/>
    <property type="evidence" value="ECO:0007669"/>
    <property type="project" value="InterPro"/>
</dbReference>
<evidence type="ECO:0000259" key="9">
    <source>
        <dbReference type="PROSITE" id="PS50928"/>
    </source>
</evidence>
<accession>C7NH05</accession>
<dbReference type="InterPro" id="IPR035906">
    <property type="entry name" value="MetI-like_sf"/>
</dbReference>
<evidence type="ECO:0000256" key="3">
    <source>
        <dbReference type="ARBA" id="ARBA00022475"/>
    </source>
</evidence>
<protein>
    <submittedName>
        <fullName evidence="10">Amino acid ABC transporter membrane protein</fullName>
    </submittedName>
</protein>
<dbReference type="NCBIfam" id="TIGR01726">
    <property type="entry name" value="HEQRo_perm_3TM"/>
    <property type="match status" value="1"/>
</dbReference>
<feature type="transmembrane region" description="Helical" evidence="8">
    <location>
        <begin position="80"/>
        <end position="100"/>
    </location>
</feature>
<organism evidence="10 11">
    <name type="scientific">Kytococcus sedentarius (strain ATCC 14392 / DSM 20547 / JCM 11482 / CCUG 33030 / NBRC 15357 / NCTC 11040 / CCM 314 / 541)</name>
    <name type="common">Micrococcus sedentarius</name>
    <dbReference type="NCBI Taxonomy" id="478801"/>
    <lineage>
        <taxon>Bacteria</taxon>
        <taxon>Bacillati</taxon>
        <taxon>Actinomycetota</taxon>
        <taxon>Actinomycetes</taxon>
        <taxon>Micrococcales</taxon>
        <taxon>Kytococcaceae</taxon>
        <taxon>Kytococcus</taxon>
    </lineage>
</organism>
<reference evidence="10 11" key="1">
    <citation type="journal article" date="2009" name="Stand. Genomic Sci.">
        <title>Complete genome sequence of Kytococcus sedentarius type strain (541).</title>
        <authorList>
            <person name="Sims D."/>
            <person name="Brettin T."/>
            <person name="Detter J.C."/>
            <person name="Han C."/>
            <person name="Lapidus A."/>
            <person name="Copeland A."/>
            <person name="Glavina Del Rio T."/>
            <person name="Nolan M."/>
            <person name="Chen F."/>
            <person name="Lucas S."/>
            <person name="Tice H."/>
            <person name="Cheng J.F."/>
            <person name="Bruce D."/>
            <person name="Goodwin L."/>
            <person name="Pitluck S."/>
            <person name="Ovchinnikova G."/>
            <person name="Pati A."/>
            <person name="Ivanova N."/>
            <person name="Mavrommatis K."/>
            <person name="Chen A."/>
            <person name="Palaniappan K."/>
            <person name="D'haeseleer P."/>
            <person name="Chain P."/>
            <person name="Bristow J."/>
            <person name="Eisen J.A."/>
            <person name="Markowitz V."/>
            <person name="Hugenholtz P."/>
            <person name="Schneider S."/>
            <person name="Goker M."/>
            <person name="Pukall R."/>
            <person name="Kyrpides N.C."/>
            <person name="Klenk H.P."/>
        </authorList>
    </citation>
    <scope>NUCLEOTIDE SEQUENCE [LARGE SCALE GENOMIC DNA]</scope>
    <source>
        <strain evidence="11">ATCC 14392 / DSM 20547 / JCM 11482 / CCUG 33030 / NBRC 15357 / NCTC 11040 / CCM 314 / 541</strain>
    </source>
</reference>
<feature type="domain" description="ABC transmembrane type-1" evidence="9">
    <location>
        <begin position="35"/>
        <end position="232"/>
    </location>
</feature>
<dbReference type="EMBL" id="CP001686">
    <property type="protein sequence ID" value="ACV06175.1"/>
    <property type="molecule type" value="Genomic_DNA"/>
</dbReference>
<evidence type="ECO:0000313" key="11">
    <source>
        <dbReference type="Proteomes" id="UP000006666"/>
    </source>
</evidence>
<keyword evidence="3" id="KW-1003">Cell membrane</keyword>
<dbReference type="InterPro" id="IPR000515">
    <property type="entry name" value="MetI-like"/>
</dbReference>
<keyword evidence="11" id="KW-1185">Reference proteome</keyword>
<dbReference type="PANTHER" id="PTHR30614:SF0">
    <property type="entry name" value="L-CYSTINE TRANSPORT SYSTEM PERMEASE PROTEIN TCYL"/>
    <property type="match status" value="1"/>
</dbReference>